<dbReference type="SMART" id="SM00052">
    <property type="entry name" value="EAL"/>
    <property type="match status" value="1"/>
</dbReference>
<evidence type="ECO:0000313" key="2">
    <source>
        <dbReference type="EMBL" id="RKJ88958.1"/>
    </source>
</evidence>
<dbReference type="InterPro" id="IPR035919">
    <property type="entry name" value="EAL_sf"/>
</dbReference>
<dbReference type="PROSITE" id="PS50883">
    <property type="entry name" value="EAL"/>
    <property type="match status" value="1"/>
</dbReference>
<comment type="caution">
    <text evidence="2">The sequence shown here is derived from an EMBL/GenBank/DDBJ whole genome shotgun (WGS) entry which is preliminary data.</text>
</comment>
<dbReference type="Pfam" id="PF00563">
    <property type="entry name" value="EAL"/>
    <property type="match status" value="1"/>
</dbReference>
<evidence type="ECO:0000313" key="4">
    <source>
        <dbReference type="Proteomes" id="UP000281725"/>
    </source>
</evidence>
<dbReference type="Proteomes" id="UP000281725">
    <property type="component" value="Unassembled WGS sequence"/>
</dbReference>
<dbReference type="Gene3D" id="3.20.20.450">
    <property type="entry name" value="EAL domain"/>
    <property type="match status" value="1"/>
</dbReference>
<dbReference type="GO" id="GO:0071111">
    <property type="term" value="F:cyclic-guanylate-specific phosphodiesterase activity"/>
    <property type="evidence" value="ECO:0007669"/>
    <property type="project" value="InterPro"/>
</dbReference>
<reference evidence="2 4" key="1">
    <citation type="submission" date="2018-09" db="EMBL/GenBank/DDBJ databases">
        <title>Genome sequencing of Aeromonas veronii MS-17-88.</title>
        <authorList>
            <person name="Tekedar H.C."/>
            <person name="Arick M.A."/>
            <person name="Hsu C.-Y."/>
            <person name="Thrash A."/>
            <person name="Karsi A."/>
            <person name="Lawrence M.L."/>
            <person name="Abdelhamed H."/>
        </authorList>
    </citation>
    <scope>NUCLEOTIDE SEQUENCE [LARGE SCALE GENOMIC DNA]</scope>
    <source>
        <strain evidence="2 4">MS 17-88</strain>
    </source>
</reference>
<dbReference type="SUPFAM" id="SSF141868">
    <property type="entry name" value="EAL domain-like"/>
    <property type="match status" value="1"/>
</dbReference>
<proteinExistence type="predicted"/>
<evidence type="ECO:0000313" key="3">
    <source>
        <dbReference type="EMBL" id="RKJ89726.1"/>
    </source>
</evidence>
<organism evidence="2 4">
    <name type="scientific">Aeromonas veronii</name>
    <dbReference type="NCBI Taxonomy" id="654"/>
    <lineage>
        <taxon>Bacteria</taxon>
        <taxon>Pseudomonadati</taxon>
        <taxon>Pseudomonadota</taxon>
        <taxon>Gammaproteobacteria</taxon>
        <taxon>Aeromonadales</taxon>
        <taxon>Aeromonadaceae</taxon>
        <taxon>Aeromonas</taxon>
    </lineage>
</organism>
<dbReference type="RefSeq" id="WP_120414668.1">
    <property type="nucleotide sequence ID" value="NZ_JAJVCX010000065.1"/>
</dbReference>
<dbReference type="PANTHER" id="PTHR33121">
    <property type="entry name" value="CYCLIC DI-GMP PHOSPHODIESTERASE PDEF"/>
    <property type="match status" value="1"/>
</dbReference>
<name>A0A3A9IJQ2_AERVE</name>
<dbReference type="EMBL" id="RAWX01000002">
    <property type="protein sequence ID" value="RKJ89726.1"/>
    <property type="molecule type" value="Genomic_DNA"/>
</dbReference>
<evidence type="ECO:0000259" key="1">
    <source>
        <dbReference type="PROSITE" id="PS50883"/>
    </source>
</evidence>
<dbReference type="EMBL" id="RAWX01000002">
    <property type="protein sequence ID" value="RKJ88958.1"/>
    <property type="molecule type" value="Genomic_DNA"/>
</dbReference>
<protein>
    <submittedName>
        <fullName evidence="2">EAL domain-containing protein</fullName>
    </submittedName>
</protein>
<sequence length="215" mass="24861">MHHVRGETFSLVFEPIVDMTSDKIVGYEGLCRCSNSNVSAEIFFKTLSIKEHLDLLSRQLQKYQKWVEQHPEIYYERTLFLNINQELLLEADFPTFFLPYCRHYPINLELEPLRPLTSAHRLAIKELVDSYGIPLWLDDYAGGILPALPEAWSGIKLDRYFFWSLRVNNIKNIALDDTFSRTNVICEGVETDLEKKAALALGLRYGQGYLWPAVG</sequence>
<dbReference type="AlphaFoldDB" id="A0A3A9IJQ2"/>
<dbReference type="PANTHER" id="PTHR33121:SF70">
    <property type="entry name" value="SIGNALING PROTEIN YKOW"/>
    <property type="match status" value="1"/>
</dbReference>
<dbReference type="InterPro" id="IPR050706">
    <property type="entry name" value="Cyclic-di-GMP_PDE-like"/>
</dbReference>
<feature type="domain" description="EAL" evidence="1">
    <location>
        <begin position="1"/>
        <end position="215"/>
    </location>
</feature>
<gene>
    <name evidence="2" type="ORF">D6R50_06595</name>
    <name evidence="3" type="ORF">D6R50_10840</name>
</gene>
<accession>A0A3A9IJQ2</accession>
<dbReference type="InterPro" id="IPR001633">
    <property type="entry name" value="EAL_dom"/>
</dbReference>